<dbReference type="CDD" id="cd22268">
    <property type="entry name" value="DPBB_RlpA-like"/>
    <property type="match status" value="1"/>
</dbReference>
<evidence type="ECO:0000313" key="3">
    <source>
        <dbReference type="Proteomes" id="UP001163152"/>
    </source>
</evidence>
<gene>
    <name evidence="2" type="ORF">OXH18_15660</name>
</gene>
<feature type="domain" description="RlpA-like protein double-psi beta-barrel" evidence="1">
    <location>
        <begin position="48"/>
        <end position="124"/>
    </location>
</feature>
<dbReference type="PANTHER" id="PTHR34183:SF1">
    <property type="entry name" value="ENDOLYTIC PEPTIDOGLYCAN TRANSGLYCOSYLASE RLPA"/>
    <property type="match status" value="1"/>
</dbReference>
<dbReference type="InterPro" id="IPR009009">
    <property type="entry name" value="RlpA-like_DPBB"/>
</dbReference>
<evidence type="ECO:0000313" key="2">
    <source>
        <dbReference type="EMBL" id="WAL58611.1"/>
    </source>
</evidence>
<dbReference type="SUPFAM" id="SSF50685">
    <property type="entry name" value="Barwin-like endoglucanases"/>
    <property type="match status" value="1"/>
</dbReference>
<dbReference type="PANTHER" id="PTHR34183">
    <property type="entry name" value="ENDOLYTIC PEPTIDOGLYCAN TRANSGLYCOSYLASE RLPA"/>
    <property type="match status" value="1"/>
</dbReference>
<evidence type="ECO:0000259" key="1">
    <source>
        <dbReference type="Pfam" id="PF03330"/>
    </source>
</evidence>
<protein>
    <recommendedName>
        <fullName evidence="1">RlpA-like protein double-psi beta-barrel domain-containing protein</fullName>
    </recommendedName>
</protein>
<dbReference type="InterPro" id="IPR036908">
    <property type="entry name" value="RlpA-like_sf"/>
</dbReference>
<dbReference type="KEGG" id="tsin:OXH18_15660"/>
<keyword evidence="3" id="KW-1185">Reference proteome</keyword>
<dbReference type="EMBL" id="CP113797">
    <property type="protein sequence ID" value="WAL58611.1"/>
    <property type="molecule type" value="Genomic_DNA"/>
</dbReference>
<dbReference type="Proteomes" id="UP001163152">
    <property type="component" value="Chromosome"/>
</dbReference>
<name>A0A9E8Z961_9CYAN</name>
<sequence>MRNPLLILIMTIVSLVPGSSSRVSRSALIPLALADALPIRPKVNTTYTVCGIASYYDLSGITANGEAFNPKALTAAHRWIPFDSWVTVVDQTTGRSVNVRINDRGPWVDRHILDLTPAAINMLDPNRTLDLRSVCIHW</sequence>
<dbReference type="Gene3D" id="2.40.40.10">
    <property type="entry name" value="RlpA-like domain"/>
    <property type="match status" value="1"/>
</dbReference>
<dbReference type="AlphaFoldDB" id="A0A9E8Z961"/>
<accession>A0A9E8Z961</accession>
<proteinExistence type="predicted"/>
<dbReference type="Pfam" id="PF03330">
    <property type="entry name" value="DPBB_1"/>
    <property type="match status" value="1"/>
</dbReference>
<dbReference type="RefSeq" id="WP_268608035.1">
    <property type="nucleotide sequence ID" value="NZ_CP113797.1"/>
</dbReference>
<organism evidence="2 3">
    <name type="scientific">Thermocoleostomius sinensis A174</name>
    <dbReference type="NCBI Taxonomy" id="2016057"/>
    <lineage>
        <taxon>Bacteria</taxon>
        <taxon>Bacillati</taxon>
        <taxon>Cyanobacteriota</taxon>
        <taxon>Cyanophyceae</taxon>
        <taxon>Oculatellales</taxon>
        <taxon>Oculatellaceae</taxon>
        <taxon>Thermocoleostomius</taxon>
    </lineage>
</organism>
<reference evidence="2" key="1">
    <citation type="submission" date="2022-12" db="EMBL/GenBank/DDBJ databases">
        <title>Polyphasic identification of a Novel Hot-Spring Cyanobacterium Ocullathermofonsia sinensis gen nov. sp. nov. and Genomic Insights on its Adaptations to the Thermal Habitat.</title>
        <authorList>
            <person name="Daroch M."/>
            <person name="Tang J."/>
            <person name="Jiang Y."/>
        </authorList>
    </citation>
    <scope>NUCLEOTIDE SEQUENCE</scope>
    <source>
        <strain evidence="2">PKUAC-SCTA174</strain>
    </source>
</reference>